<accession>A0ABX2AV57</accession>
<dbReference type="InterPro" id="IPR005502">
    <property type="entry name" value="Ribosyl_crysJ1"/>
</dbReference>
<proteinExistence type="predicted"/>
<evidence type="ECO:0000313" key="1">
    <source>
        <dbReference type="EMBL" id="NPE13348.1"/>
    </source>
</evidence>
<dbReference type="Pfam" id="PF03747">
    <property type="entry name" value="ADP_ribosyl_GH"/>
    <property type="match status" value="1"/>
</dbReference>
<organism evidence="1 2">
    <name type="scientific">Xylanibacter rodentium</name>
    <dbReference type="NCBI Taxonomy" id="2736289"/>
    <lineage>
        <taxon>Bacteria</taxon>
        <taxon>Pseudomonadati</taxon>
        <taxon>Bacteroidota</taxon>
        <taxon>Bacteroidia</taxon>
        <taxon>Bacteroidales</taxon>
        <taxon>Prevotellaceae</taxon>
        <taxon>Xylanibacter</taxon>
    </lineage>
</organism>
<dbReference type="SUPFAM" id="SSF101478">
    <property type="entry name" value="ADP-ribosylglycohydrolase"/>
    <property type="match status" value="1"/>
</dbReference>
<name>A0ABX2AV57_9BACT</name>
<gene>
    <name evidence="1" type="ORF">HPS55_03240</name>
</gene>
<evidence type="ECO:0000313" key="2">
    <source>
        <dbReference type="Proteomes" id="UP001193734"/>
    </source>
</evidence>
<comment type="caution">
    <text evidence="1">The sequence shown here is derived from an EMBL/GenBank/DDBJ whole genome shotgun (WGS) entry which is preliminary data.</text>
</comment>
<sequence length="270" mass="29617">MLGAIVGDIVGSVYEFRNTKTTDFELFRKGESRFTDDTVMTLAVAKWLLTDKEHSYAGLVGCMQELGRKYPDAGYGCNFALWLRQDYPKPYGSWGNGAGMRVSPVGLYAGTLDEALSLAKVTAEVTHNHPEGIKGAQAIAACMFLCRGGISKADIRKYVEETFGYDLGRTLDEIRPGYTFDVSCQGSVPQAIIAFLEGETFVDVIRLAVSIGGDSDTIACMAGAIASCCYHIPVDVAAVSNDILPDELRKLKDDFMKMLAGRKTRNWFWK</sequence>
<dbReference type="Gene3D" id="1.10.4080.10">
    <property type="entry name" value="ADP-ribosylation/Crystallin J1"/>
    <property type="match status" value="1"/>
</dbReference>
<dbReference type="PANTHER" id="PTHR16222">
    <property type="entry name" value="ADP-RIBOSYLGLYCOHYDROLASE"/>
    <property type="match status" value="1"/>
</dbReference>
<dbReference type="InterPro" id="IPR036705">
    <property type="entry name" value="Ribosyl_crysJ1_sf"/>
</dbReference>
<reference evidence="1 2" key="1">
    <citation type="submission" date="2020-05" db="EMBL/GenBank/DDBJ databases">
        <title>Distinct polysaccharide utilization as determinants for interspecies competition between intestinal Prevotella spp.</title>
        <authorList>
            <person name="Galvez E.J.C."/>
            <person name="Iljazovic A."/>
            <person name="Strowig T."/>
        </authorList>
    </citation>
    <scope>NUCLEOTIDE SEQUENCE [LARGE SCALE GENOMIC DNA]</scope>
    <source>
        <strain evidence="1 2">PROD</strain>
    </source>
</reference>
<dbReference type="Proteomes" id="UP001193734">
    <property type="component" value="Unassembled WGS sequence"/>
</dbReference>
<dbReference type="InterPro" id="IPR050792">
    <property type="entry name" value="ADP-ribosylglycohydrolase"/>
</dbReference>
<protein>
    <submittedName>
        <fullName evidence="1">Dinitrogenase reductase</fullName>
    </submittedName>
</protein>
<dbReference type="EMBL" id="JABKKE010000003">
    <property type="protein sequence ID" value="NPE13348.1"/>
    <property type="molecule type" value="Genomic_DNA"/>
</dbReference>
<keyword evidence="2" id="KW-1185">Reference proteome</keyword>
<dbReference type="PANTHER" id="PTHR16222:SF12">
    <property type="entry name" value="ADP-RIBOSYLGLYCOHYDROLASE-RELATED"/>
    <property type="match status" value="1"/>
</dbReference>